<evidence type="ECO:0000256" key="12">
    <source>
        <dbReference type="ARBA" id="ARBA00030212"/>
    </source>
</evidence>
<evidence type="ECO:0000256" key="5">
    <source>
        <dbReference type="ARBA" id="ARBA00022660"/>
    </source>
</evidence>
<dbReference type="Pfam" id="PF07225">
    <property type="entry name" value="NDUF_B4"/>
    <property type="match status" value="1"/>
</dbReference>
<evidence type="ECO:0000256" key="4">
    <source>
        <dbReference type="ARBA" id="ARBA00022448"/>
    </source>
</evidence>
<evidence type="ECO:0000313" key="16">
    <source>
        <dbReference type="RefSeq" id="XP_003747413.1"/>
    </source>
</evidence>
<evidence type="ECO:0000256" key="13">
    <source>
        <dbReference type="ARBA" id="ARBA00030987"/>
    </source>
</evidence>
<evidence type="ECO:0000256" key="1">
    <source>
        <dbReference type="ARBA" id="ARBA00004434"/>
    </source>
</evidence>
<evidence type="ECO:0000256" key="2">
    <source>
        <dbReference type="ARBA" id="ARBA00007260"/>
    </source>
</evidence>
<keyword evidence="15" id="KW-1185">Reference proteome</keyword>
<evidence type="ECO:0000313" key="15">
    <source>
        <dbReference type="Proteomes" id="UP000694867"/>
    </source>
</evidence>
<evidence type="ECO:0000256" key="14">
    <source>
        <dbReference type="SAM" id="Phobius"/>
    </source>
</evidence>
<evidence type="ECO:0000256" key="6">
    <source>
        <dbReference type="ARBA" id="ARBA00022692"/>
    </source>
</evidence>
<keyword evidence="4" id="KW-0813">Transport</keyword>
<evidence type="ECO:0000256" key="11">
    <source>
        <dbReference type="ARBA" id="ARBA00023136"/>
    </source>
</evidence>
<dbReference type="Proteomes" id="UP000694867">
    <property type="component" value="Unplaced"/>
</dbReference>
<evidence type="ECO:0000256" key="3">
    <source>
        <dbReference type="ARBA" id="ARBA00018681"/>
    </source>
</evidence>
<evidence type="ECO:0000256" key="10">
    <source>
        <dbReference type="ARBA" id="ARBA00023128"/>
    </source>
</evidence>
<comment type="subcellular location">
    <subcellularLocation>
        <location evidence="1">Mitochondrion inner membrane</location>
        <topology evidence="1">Single-pass membrane protein</topology>
    </subcellularLocation>
</comment>
<evidence type="ECO:0000256" key="8">
    <source>
        <dbReference type="ARBA" id="ARBA00022982"/>
    </source>
</evidence>
<keyword evidence="10" id="KW-0496">Mitochondrion</keyword>
<proteinExistence type="inferred from homology"/>
<dbReference type="GO" id="GO:0005743">
    <property type="term" value="C:mitochondrial inner membrane"/>
    <property type="evidence" value="ECO:0007669"/>
    <property type="project" value="UniProtKB-SubCell"/>
</dbReference>
<dbReference type="PANTHER" id="PTHR15469:SF0">
    <property type="entry name" value="NADH DEHYDROGENASE [UBIQUINONE] 1 BETA SUBCOMPLEX SUBUNIT 4"/>
    <property type="match status" value="1"/>
</dbReference>
<evidence type="ECO:0000256" key="9">
    <source>
        <dbReference type="ARBA" id="ARBA00022989"/>
    </source>
</evidence>
<reference evidence="16" key="1">
    <citation type="submission" date="2025-08" db="UniProtKB">
        <authorList>
            <consortium name="RefSeq"/>
        </authorList>
    </citation>
    <scope>IDENTIFICATION</scope>
</reference>
<keyword evidence="8" id="KW-0249">Electron transport</keyword>
<feature type="transmembrane region" description="Helical" evidence="14">
    <location>
        <begin position="78"/>
        <end position="96"/>
    </location>
</feature>
<dbReference type="CTD" id="36640"/>
<dbReference type="AlphaFoldDB" id="A0AAJ6QXX3"/>
<comment type="similarity">
    <text evidence="2">Belongs to the complex I NDUFB4 subunit family.</text>
</comment>
<dbReference type="PANTHER" id="PTHR15469">
    <property type="entry name" value="NADH-UBIQUINONE OXIDOREDUCTASE B15 SUBUNIT"/>
    <property type="match status" value="1"/>
</dbReference>
<dbReference type="KEGG" id="goe:100905499"/>
<sequence length="122" mass="14196">MAHRIPSEFALENECTADQKRIIAERAKIRQALRKEYILKVMDPHGPPGPVMDPAILRWQAARAAHFEYYKPSAKGRLLAATALIFPIALFTYLSYTDRVEFDRKCRSGEIPYEKRLNKNFW</sequence>
<keyword evidence="7" id="KW-0999">Mitochondrion inner membrane</keyword>
<keyword evidence="5" id="KW-0679">Respiratory chain</keyword>
<dbReference type="GeneID" id="100905499"/>
<keyword evidence="9 14" id="KW-1133">Transmembrane helix</keyword>
<protein>
    <recommendedName>
        <fullName evidence="3">NADH dehydrogenase [ubiquinone] 1 beta subcomplex subunit 4</fullName>
    </recommendedName>
    <alternativeName>
        <fullName evidence="12">Complex I-B15</fullName>
    </alternativeName>
    <alternativeName>
        <fullName evidence="13">NADH-ubiquinone oxidoreductase B15 subunit</fullName>
    </alternativeName>
</protein>
<organism evidence="15 16">
    <name type="scientific">Galendromus occidentalis</name>
    <name type="common">western predatory mite</name>
    <dbReference type="NCBI Taxonomy" id="34638"/>
    <lineage>
        <taxon>Eukaryota</taxon>
        <taxon>Metazoa</taxon>
        <taxon>Ecdysozoa</taxon>
        <taxon>Arthropoda</taxon>
        <taxon>Chelicerata</taxon>
        <taxon>Arachnida</taxon>
        <taxon>Acari</taxon>
        <taxon>Parasitiformes</taxon>
        <taxon>Mesostigmata</taxon>
        <taxon>Gamasina</taxon>
        <taxon>Phytoseioidea</taxon>
        <taxon>Phytoseiidae</taxon>
        <taxon>Typhlodrominae</taxon>
        <taxon>Galendromus</taxon>
    </lineage>
</organism>
<accession>A0AAJ6QXX3</accession>
<dbReference type="InterPro" id="IPR009866">
    <property type="entry name" value="NADH_UbQ_OxRdtase_NDUFB4_su"/>
</dbReference>
<dbReference type="RefSeq" id="XP_003747413.1">
    <property type="nucleotide sequence ID" value="XM_003747365.2"/>
</dbReference>
<evidence type="ECO:0000256" key="7">
    <source>
        <dbReference type="ARBA" id="ARBA00022792"/>
    </source>
</evidence>
<keyword evidence="11 14" id="KW-0472">Membrane</keyword>
<gene>
    <name evidence="16" type="primary">LOC100905499</name>
</gene>
<name>A0AAJ6QXX3_9ACAR</name>
<keyword evidence="6 14" id="KW-0812">Transmembrane</keyword>